<organism evidence="1 2">
    <name type="scientific">Streptomyces phage WRightOn</name>
    <dbReference type="NCBI Taxonomy" id="2053723"/>
    <lineage>
        <taxon>Viruses</taxon>
        <taxon>Duplodnaviria</taxon>
        <taxon>Heunggongvirae</taxon>
        <taxon>Uroviricota</taxon>
        <taxon>Caudoviricetes</taxon>
        <taxon>Beephvirinae</taxon>
        <taxon>Manuelvirus</taxon>
        <taxon>Manuelvirus wrighton</taxon>
    </lineage>
</organism>
<sequence>MDKLFVQNYNNGEYTEIDLDSAWMDQDVIDADSLFQVLIVKISIWALEHGYLLKDIVGFTLDEGSDELGLPQTPGDLTWLMEVSKLVAWRHTPTKHYMPDGALMARINDIGWKFFDFDSDLQEAEDMYSQEFDGDYAEYAREYMENCGEGLSEWAEPYFNYEEYGEDLVDGYDRVEWDNQEYLFHR</sequence>
<dbReference type="Proteomes" id="UP000241007">
    <property type="component" value="Segment"/>
</dbReference>
<gene>
    <name evidence="1" type="ORF">SEA_WRIGHTON_79</name>
</gene>
<dbReference type="InterPro" id="IPR041893">
    <property type="entry name" value="ArdA_dom3"/>
</dbReference>
<evidence type="ECO:0008006" key="3">
    <source>
        <dbReference type="Google" id="ProtNLM"/>
    </source>
</evidence>
<protein>
    <recommendedName>
        <fullName evidence="3">ArdA-like antirestriction protein</fullName>
    </recommendedName>
</protein>
<dbReference type="EMBL" id="MG515223">
    <property type="protein sequence ID" value="ATW62512.1"/>
    <property type="molecule type" value="Genomic_DNA"/>
</dbReference>
<reference evidence="1 2" key="1">
    <citation type="submission" date="2017-11" db="EMBL/GenBank/DDBJ databases">
        <authorList>
            <person name="Keri A.G."/>
            <person name="Ahn S.H."/>
            <person name="Alvarado I.A."/>
            <person name="Hartigan K.A."/>
            <person name="Shaffer C.D."/>
            <person name="Weston-Hafer K.A."/>
            <person name="Russell D.A."/>
            <person name="Pope W.H."/>
            <person name="Jacobs-Sera D."/>
            <person name="Hendrix R.W."/>
            <person name="Hatfull G.F."/>
        </authorList>
    </citation>
    <scope>NUCLEOTIDE SEQUENCE [LARGE SCALE GENOMIC DNA]</scope>
</reference>
<dbReference type="Gene3D" id="1.10.10.1190">
    <property type="entry name" value="Antirestriction protein ArdA, domain 3"/>
    <property type="match status" value="1"/>
</dbReference>
<evidence type="ECO:0000313" key="2">
    <source>
        <dbReference type="Proteomes" id="UP000241007"/>
    </source>
</evidence>
<keyword evidence="2" id="KW-1185">Reference proteome</keyword>
<evidence type="ECO:0000313" key="1">
    <source>
        <dbReference type="EMBL" id="ATW62512.1"/>
    </source>
</evidence>
<proteinExistence type="predicted"/>
<name>A0A2H4PI91_9CAUD</name>
<accession>A0A2H4PI91</accession>